<feature type="domain" description="PPE" evidence="2">
    <location>
        <begin position="7"/>
        <end position="170"/>
    </location>
</feature>
<keyword evidence="5" id="KW-1185">Reference proteome</keyword>
<dbReference type="InterPro" id="IPR022171">
    <property type="entry name" value="PPE_C"/>
</dbReference>
<dbReference type="Proteomes" id="UP000465361">
    <property type="component" value="Unassembled WGS sequence"/>
</dbReference>
<dbReference type="AlphaFoldDB" id="A0A7I9XUY8"/>
<dbReference type="SUPFAM" id="SSF140459">
    <property type="entry name" value="PE/PPE dimer-like"/>
    <property type="match status" value="1"/>
</dbReference>
<name>A0A7I9XUY8_9MYCO</name>
<dbReference type="PANTHER" id="PTHR46766:SF1">
    <property type="entry name" value="GLUTAMINE-RICH PROTEIN 2"/>
    <property type="match status" value="1"/>
</dbReference>
<proteinExistence type="inferred from homology"/>
<protein>
    <submittedName>
        <fullName evidence="4">PPE family protein PPE15</fullName>
    </submittedName>
</protein>
<gene>
    <name evidence="4" type="primary">PPE15_1</name>
    <name evidence="4" type="ORF">MBOT_07150</name>
</gene>
<comment type="similarity">
    <text evidence="1">Belongs to the mycobacterial PPE family.</text>
</comment>
<dbReference type="InterPro" id="IPR000030">
    <property type="entry name" value="PPE_dom"/>
</dbReference>
<dbReference type="GO" id="GO:0052572">
    <property type="term" value="P:response to host immune response"/>
    <property type="evidence" value="ECO:0007669"/>
    <property type="project" value="TreeGrafter"/>
</dbReference>
<dbReference type="PANTHER" id="PTHR46766">
    <property type="entry name" value="GLUTAMINE-RICH PROTEIN 2"/>
    <property type="match status" value="1"/>
</dbReference>
<feature type="domain" description="PPE family C-terminal" evidence="3">
    <location>
        <begin position="356"/>
        <end position="439"/>
    </location>
</feature>
<comment type="caution">
    <text evidence="4">The sequence shown here is derived from an EMBL/GenBank/DDBJ whole genome shotgun (WGS) entry which is preliminary data.</text>
</comment>
<organism evidence="4 5">
    <name type="scientific">Mycobacterium botniense</name>
    <dbReference type="NCBI Taxonomy" id="84962"/>
    <lineage>
        <taxon>Bacteria</taxon>
        <taxon>Bacillati</taxon>
        <taxon>Actinomycetota</taxon>
        <taxon>Actinomycetes</taxon>
        <taxon>Mycobacteriales</taxon>
        <taxon>Mycobacteriaceae</taxon>
        <taxon>Mycobacterium</taxon>
    </lineage>
</organism>
<dbReference type="EMBL" id="BLKW01000002">
    <property type="protein sequence ID" value="GFG73350.1"/>
    <property type="molecule type" value="Genomic_DNA"/>
</dbReference>
<evidence type="ECO:0000259" key="2">
    <source>
        <dbReference type="Pfam" id="PF00823"/>
    </source>
</evidence>
<evidence type="ECO:0000256" key="1">
    <source>
        <dbReference type="ARBA" id="ARBA00010652"/>
    </source>
</evidence>
<dbReference type="FunFam" id="1.20.1260.20:FF:000001">
    <property type="entry name" value="PPE family protein PPE41"/>
    <property type="match status" value="1"/>
</dbReference>
<dbReference type="InterPro" id="IPR038332">
    <property type="entry name" value="PPE_sf"/>
</dbReference>
<accession>A0A7I9XUY8</accession>
<dbReference type="Pfam" id="PF00823">
    <property type="entry name" value="PPE"/>
    <property type="match status" value="1"/>
</dbReference>
<evidence type="ECO:0000313" key="4">
    <source>
        <dbReference type="EMBL" id="GFG73350.1"/>
    </source>
</evidence>
<dbReference type="RefSeq" id="WP_163754325.1">
    <property type="nucleotide sequence ID" value="NZ_BLKW01000002.1"/>
</dbReference>
<dbReference type="Pfam" id="PF12484">
    <property type="entry name" value="PPE-SVP"/>
    <property type="match status" value="1"/>
</dbReference>
<sequence>MSGVGFDFGMLPPEVNSGLMYTGAGPQSLMAAAAAWADLARELESAADVCAGVVSRLAGNEWQGPAAASMAAAAIPYTSWLHTTAAHAAQAADHATAAVTAYENAFAATVPPAVVAANRAQLAALVATNVLGHNTAAIAATEAHYAEMWAQDAAAMYGYAAQSAAAARLTPLTTPPTVTTDTGPAHQAAATTHAAAAGTTPATLSQLLSSLPTTLSALATATTSTTGSTTSPLSALVNSLGLNIFSPGSGTSTTGLAGLINLVSGSVPNPVANVMNSSWFSNAIFAGYPFNPEYFLPSIGDLFALGTITGRSLSHLPAASGVGTLGPIASETGSFSPALGGPGALVGNPTADAEVSASVGKATLVGALSAPRSWTRAAPAAGIRLAAAVANPSASMPGVAIGPMGLPAMSMPGAARGNSLSAPQYGPAPRYGFRLTVLPPAPTGDSPVHNEGFSK</sequence>
<evidence type="ECO:0000259" key="3">
    <source>
        <dbReference type="Pfam" id="PF12484"/>
    </source>
</evidence>
<reference evidence="4 5" key="1">
    <citation type="journal article" date="2019" name="Emerg. Microbes Infect.">
        <title>Comprehensive subspecies identification of 175 nontuberculous mycobacteria species based on 7547 genomic profiles.</title>
        <authorList>
            <person name="Matsumoto Y."/>
            <person name="Kinjo T."/>
            <person name="Motooka D."/>
            <person name="Nabeya D."/>
            <person name="Jung N."/>
            <person name="Uechi K."/>
            <person name="Horii T."/>
            <person name="Iida T."/>
            <person name="Fujita J."/>
            <person name="Nakamura S."/>
        </authorList>
    </citation>
    <scope>NUCLEOTIDE SEQUENCE [LARGE SCALE GENOMIC DNA]</scope>
    <source>
        <strain evidence="4 5">JCM 17322</strain>
    </source>
</reference>
<evidence type="ECO:0000313" key="5">
    <source>
        <dbReference type="Proteomes" id="UP000465361"/>
    </source>
</evidence>
<dbReference type="Gene3D" id="1.20.1260.20">
    <property type="entry name" value="PPE superfamily"/>
    <property type="match status" value="1"/>
</dbReference>